<dbReference type="GO" id="GO:0046872">
    <property type="term" value="F:metal ion binding"/>
    <property type="evidence" value="ECO:0007669"/>
    <property type="project" value="UniProtKB-KW"/>
</dbReference>
<evidence type="ECO:0000256" key="3">
    <source>
        <dbReference type="ARBA" id="ARBA00022723"/>
    </source>
</evidence>
<dbReference type="HAMAP" id="MF_01445">
    <property type="entry name" value="TsaD"/>
    <property type="match status" value="1"/>
</dbReference>
<dbReference type="PANTHER" id="PTHR11735">
    <property type="entry name" value="TRNA N6-ADENOSINE THREONYLCARBAMOYLTRANSFERASE"/>
    <property type="match status" value="1"/>
</dbReference>
<dbReference type="GO" id="GO:0002949">
    <property type="term" value="P:tRNA threonylcarbamoyladenosine modification"/>
    <property type="evidence" value="ECO:0007669"/>
    <property type="project" value="UniProtKB-UniRule"/>
</dbReference>
<evidence type="ECO:0000256" key="1">
    <source>
        <dbReference type="ARBA" id="ARBA00022679"/>
    </source>
</evidence>
<dbReference type="Pfam" id="PF00814">
    <property type="entry name" value="TsaD"/>
    <property type="match status" value="1"/>
</dbReference>
<dbReference type="GO" id="GO:0061711">
    <property type="term" value="F:tRNA N(6)-L-threonylcarbamoyladenine synthase activity"/>
    <property type="evidence" value="ECO:0007669"/>
    <property type="project" value="UniProtKB-EC"/>
</dbReference>
<dbReference type="InterPro" id="IPR043129">
    <property type="entry name" value="ATPase_NBD"/>
</dbReference>
<accession>I0YTB3</accession>
<dbReference type="Gene3D" id="3.30.420.40">
    <property type="match status" value="2"/>
</dbReference>
<keyword evidence="10" id="KW-1185">Reference proteome</keyword>
<protein>
    <recommendedName>
        <fullName evidence="6">Glycoprotease 1</fullName>
    </recommendedName>
</protein>
<dbReference type="GeneID" id="17039616"/>
<dbReference type="CDD" id="cd24134">
    <property type="entry name" value="ASKHA_NBD_OSGEPL1_QRI7_euk"/>
    <property type="match status" value="1"/>
</dbReference>
<dbReference type="PANTHER" id="PTHR11735:SF6">
    <property type="entry name" value="TRNA N6-ADENOSINE THREONYLCARBAMOYLTRANSFERASE, MITOCHONDRIAL"/>
    <property type="match status" value="1"/>
</dbReference>
<dbReference type="InterPro" id="IPR022450">
    <property type="entry name" value="TsaD"/>
</dbReference>
<keyword evidence="2 6" id="KW-0819">tRNA processing</keyword>
<gene>
    <name evidence="6" type="primary">GCP1</name>
    <name evidence="9" type="ORF">COCSUDRAFT_48195</name>
</gene>
<keyword evidence="3 6" id="KW-0479">Metal-binding</keyword>
<evidence type="ECO:0000256" key="4">
    <source>
        <dbReference type="ARBA" id="ARBA00023315"/>
    </source>
</evidence>
<dbReference type="SUPFAM" id="SSF53067">
    <property type="entry name" value="Actin-like ATPase domain"/>
    <property type="match status" value="1"/>
</dbReference>
<feature type="domain" description="Gcp-like" evidence="8">
    <location>
        <begin position="12"/>
        <end position="299"/>
    </location>
</feature>
<evidence type="ECO:0000313" key="9">
    <source>
        <dbReference type="EMBL" id="EIE21632.1"/>
    </source>
</evidence>
<dbReference type="GO" id="GO:0008233">
    <property type="term" value="F:peptidase activity"/>
    <property type="evidence" value="ECO:0007669"/>
    <property type="project" value="UniProtKB-KW"/>
</dbReference>
<comment type="caution">
    <text evidence="9">The sequence shown here is derived from an EMBL/GenBank/DDBJ whole genome shotgun (WGS) entry which is preliminary data.</text>
</comment>
<dbReference type="Proteomes" id="UP000007264">
    <property type="component" value="Unassembled WGS sequence"/>
</dbReference>
<proteinExistence type="inferred from homology"/>
<evidence type="ECO:0000256" key="2">
    <source>
        <dbReference type="ARBA" id="ARBA00022694"/>
    </source>
</evidence>
<dbReference type="eggNOG" id="KOG2707">
    <property type="taxonomic scope" value="Eukaryota"/>
</dbReference>
<dbReference type="NCBIfam" id="TIGR00329">
    <property type="entry name" value="gcp_kae1"/>
    <property type="match status" value="1"/>
</dbReference>
<evidence type="ECO:0000313" key="10">
    <source>
        <dbReference type="Proteomes" id="UP000007264"/>
    </source>
</evidence>
<evidence type="ECO:0000256" key="7">
    <source>
        <dbReference type="SAM" id="MobiDB-lite"/>
    </source>
</evidence>
<dbReference type="EMBL" id="AGSI01000012">
    <property type="protein sequence ID" value="EIE21632.1"/>
    <property type="molecule type" value="Genomic_DNA"/>
</dbReference>
<dbReference type="InterPro" id="IPR000905">
    <property type="entry name" value="Gcp-like_dom"/>
</dbReference>
<comment type="cofactor">
    <cofactor evidence="6">
        <name>a divalent metal cation</name>
        <dbReference type="ChEBI" id="CHEBI:60240"/>
    </cofactor>
    <text evidence="6">Binds 1 divalent metal cation per subunit.</text>
</comment>
<dbReference type="OrthoDB" id="10259622at2759"/>
<reference evidence="9 10" key="1">
    <citation type="journal article" date="2012" name="Genome Biol.">
        <title>The genome of the polar eukaryotic microalga coccomyxa subellipsoidea reveals traits of cold adaptation.</title>
        <authorList>
            <person name="Blanc G."/>
            <person name="Agarkova I."/>
            <person name="Grimwood J."/>
            <person name="Kuo A."/>
            <person name="Brueggeman A."/>
            <person name="Dunigan D."/>
            <person name="Gurnon J."/>
            <person name="Ladunga I."/>
            <person name="Lindquist E."/>
            <person name="Lucas S."/>
            <person name="Pangilinan J."/>
            <person name="Proschold T."/>
            <person name="Salamov A."/>
            <person name="Schmutz J."/>
            <person name="Weeks D."/>
            <person name="Yamada T."/>
            <person name="Claverie J.M."/>
            <person name="Grigoriev I."/>
            <person name="Van Etten J."/>
            <person name="Lomsadze A."/>
            <person name="Borodovsky M."/>
        </authorList>
    </citation>
    <scope>NUCLEOTIDE SEQUENCE [LARGE SCALE GENOMIC DNA]</scope>
    <source>
        <strain evidence="9 10">C-169</strain>
    </source>
</reference>
<comment type="similarity">
    <text evidence="6">Belongs to the KAE1 / TsaD family.</text>
</comment>
<keyword evidence="4 6" id="KW-0012">Acyltransferase</keyword>
<sequence length="370" mass="39468">MHPYRTDIGILQVDIHAPWGGVVPKLAQEAHEAAMDSTVEQALQQAGVRPSDLEAVAVTVGPGLSLCLKVGVQKARQLAAEHGLKYVAVHHMEAHALVARASAPVAFPFLCLLVSGGHNLLVIAHGVGRYSLLGSTLDDAVGEAYDKVARLLGLELRPSGGAAVETLAAEGDDQRFKFSMPLRMRPNCNFSYAGLKTAVRLAIEAEAPGPATDANRQVRADIAASFQRVALTHLEERTRRAAAWALEAEPSICHIVVAGGVAANKLLRSKLQGVAKGIGLELVSPPPQLCTDNGVMVAWAGAERLALGLWEHLPASAADDAWVDVRPRWPLTDQRDSRSLSEPRSERKKGIHTSLTALTEATLCIHSAEQ</sequence>
<comment type="subunit">
    <text evidence="6">Homodimer.</text>
</comment>
<comment type="function">
    <text evidence="6">Required for the formation of a threonylcarbamoyl group on adenosine at position 37 (t(6)A37) in mitochondrial tRNAs that read codons beginning with adenine. Probably involved in the transfer of the threonylcarbamoyl moiety of threonylcarbamoyl-AMP (TC-AMP) to the N6 group of A37. Involved in mitochondrial genome maintenance.</text>
</comment>
<dbReference type="AlphaFoldDB" id="I0YTB3"/>
<comment type="catalytic activity">
    <reaction evidence="5 6">
        <text>L-threonylcarbamoyladenylate + adenosine(37) in tRNA = N(6)-L-threonylcarbamoyladenosine(37) in tRNA + AMP + H(+)</text>
        <dbReference type="Rhea" id="RHEA:37059"/>
        <dbReference type="Rhea" id="RHEA-COMP:10162"/>
        <dbReference type="Rhea" id="RHEA-COMP:10163"/>
        <dbReference type="ChEBI" id="CHEBI:15378"/>
        <dbReference type="ChEBI" id="CHEBI:73682"/>
        <dbReference type="ChEBI" id="CHEBI:74411"/>
        <dbReference type="ChEBI" id="CHEBI:74418"/>
        <dbReference type="ChEBI" id="CHEBI:456215"/>
        <dbReference type="EC" id="2.3.1.234"/>
    </reaction>
</comment>
<dbReference type="GO" id="GO:0005739">
    <property type="term" value="C:mitochondrion"/>
    <property type="evidence" value="ECO:0007669"/>
    <property type="project" value="UniProtKB-SubCell"/>
</dbReference>
<keyword evidence="1 6" id="KW-0808">Transferase</keyword>
<dbReference type="NCBIfam" id="TIGR03723">
    <property type="entry name" value="T6A_TsaD_YgjD"/>
    <property type="match status" value="1"/>
</dbReference>
<dbReference type="STRING" id="574566.I0YTB3"/>
<dbReference type="PRINTS" id="PR00789">
    <property type="entry name" value="OSIALOPTASE"/>
</dbReference>
<keyword evidence="6" id="KW-0496">Mitochondrion</keyword>
<feature type="region of interest" description="Disordered" evidence="7">
    <location>
        <begin position="333"/>
        <end position="352"/>
    </location>
</feature>
<feature type="compositionally biased region" description="Basic and acidic residues" evidence="7">
    <location>
        <begin position="333"/>
        <end position="345"/>
    </location>
</feature>
<dbReference type="KEGG" id="csl:COCSUDRAFT_48195"/>
<evidence type="ECO:0000256" key="6">
    <source>
        <dbReference type="HAMAP-Rule" id="MF_03179"/>
    </source>
</evidence>
<dbReference type="RefSeq" id="XP_005646176.1">
    <property type="nucleotide sequence ID" value="XM_005646119.1"/>
</dbReference>
<name>I0YTB3_COCSC</name>
<dbReference type="InterPro" id="IPR017861">
    <property type="entry name" value="KAE1/TsaD"/>
</dbReference>
<comment type="subcellular location">
    <subcellularLocation>
        <location evidence="6">Mitochondrion</location>
    </subcellularLocation>
</comment>
<evidence type="ECO:0000256" key="5">
    <source>
        <dbReference type="ARBA" id="ARBA00048117"/>
    </source>
</evidence>
<evidence type="ECO:0000259" key="8">
    <source>
        <dbReference type="Pfam" id="PF00814"/>
    </source>
</evidence>
<organism evidence="9 10">
    <name type="scientific">Coccomyxa subellipsoidea (strain C-169)</name>
    <name type="common">Green microalga</name>
    <dbReference type="NCBI Taxonomy" id="574566"/>
    <lineage>
        <taxon>Eukaryota</taxon>
        <taxon>Viridiplantae</taxon>
        <taxon>Chlorophyta</taxon>
        <taxon>core chlorophytes</taxon>
        <taxon>Trebouxiophyceae</taxon>
        <taxon>Trebouxiophyceae incertae sedis</taxon>
        <taxon>Coccomyxaceae</taxon>
        <taxon>Coccomyxa</taxon>
        <taxon>Coccomyxa subellipsoidea</taxon>
    </lineage>
</organism>
<dbReference type="GO" id="GO:0006508">
    <property type="term" value="P:proteolysis"/>
    <property type="evidence" value="ECO:0007669"/>
    <property type="project" value="UniProtKB-KW"/>
</dbReference>
<dbReference type="FunFam" id="3.30.420.40:FF:000133">
    <property type="entry name" value="Probable tRNA N6-adenosine threonylcarbamoyltransferase, mitochondrial"/>
    <property type="match status" value="1"/>
</dbReference>